<feature type="region of interest" description="Disordered" evidence="1">
    <location>
        <begin position="1343"/>
        <end position="1419"/>
    </location>
</feature>
<feature type="compositionally biased region" description="Gly residues" evidence="1">
    <location>
        <begin position="1378"/>
        <end position="1392"/>
    </location>
</feature>
<gene>
    <name evidence="3" type="ORF">BU14_0545s0001</name>
</gene>
<feature type="compositionally biased region" description="Low complexity" evidence="1">
    <location>
        <begin position="1509"/>
        <end position="1524"/>
    </location>
</feature>
<feature type="compositionally biased region" description="Low complexity" evidence="1">
    <location>
        <begin position="1567"/>
        <end position="1588"/>
    </location>
</feature>
<reference evidence="3 4" key="1">
    <citation type="submission" date="2017-03" db="EMBL/GenBank/DDBJ databases">
        <title>WGS assembly of Porphyra umbilicalis.</title>
        <authorList>
            <person name="Brawley S.H."/>
            <person name="Blouin N.A."/>
            <person name="Ficko-Blean E."/>
            <person name="Wheeler G.L."/>
            <person name="Lohr M."/>
            <person name="Goodson H.V."/>
            <person name="Jenkins J.W."/>
            <person name="Blaby-Haas C.E."/>
            <person name="Helliwell K.E."/>
            <person name="Chan C."/>
            <person name="Marriage T."/>
            <person name="Bhattacharya D."/>
            <person name="Klein A.S."/>
            <person name="Badis Y."/>
            <person name="Brodie J."/>
            <person name="Cao Y."/>
            <person name="Collen J."/>
            <person name="Dittami S.M."/>
            <person name="Gachon C.M."/>
            <person name="Green B.R."/>
            <person name="Karpowicz S."/>
            <person name="Kim J.W."/>
            <person name="Kudahl U."/>
            <person name="Lin S."/>
            <person name="Michel G."/>
            <person name="Mittag M."/>
            <person name="Olson B.J."/>
            <person name="Pangilinan J."/>
            <person name="Peng Y."/>
            <person name="Qiu H."/>
            <person name="Shu S."/>
            <person name="Singer J.T."/>
            <person name="Smith A.G."/>
            <person name="Sprecher B.N."/>
            <person name="Wagner V."/>
            <person name="Wang W."/>
            <person name="Wang Z.-Y."/>
            <person name="Yan J."/>
            <person name="Yarish C."/>
            <person name="Zoeuner-Riek S."/>
            <person name="Zhuang Y."/>
            <person name="Zou Y."/>
            <person name="Lindquist E.A."/>
            <person name="Grimwood J."/>
            <person name="Barry K."/>
            <person name="Rokhsar D.S."/>
            <person name="Schmutz J."/>
            <person name="Stiller J.W."/>
            <person name="Grossman A.R."/>
            <person name="Prochnik S.E."/>
        </authorList>
    </citation>
    <scope>NUCLEOTIDE SEQUENCE [LARGE SCALE GENOMIC DNA]</scope>
    <source>
        <strain evidence="3">4086291</strain>
    </source>
</reference>
<evidence type="ECO:0000313" key="3">
    <source>
        <dbReference type="EMBL" id="OSX71374.1"/>
    </source>
</evidence>
<feature type="transmembrane region" description="Helical" evidence="2">
    <location>
        <begin position="992"/>
        <end position="1010"/>
    </location>
</feature>
<feature type="compositionally biased region" description="Low complexity" evidence="1">
    <location>
        <begin position="1604"/>
        <end position="1626"/>
    </location>
</feature>
<evidence type="ECO:0000256" key="1">
    <source>
        <dbReference type="SAM" id="MobiDB-lite"/>
    </source>
</evidence>
<evidence type="ECO:0000313" key="4">
    <source>
        <dbReference type="Proteomes" id="UP000218209"/>
    </source>
</evidence>
<dbReference type="InterPro" id="IPR040241">
    <property type="entry name" value="TRP_Flc/Pkd2-like"/>
</dbReference>
<dbReference type="GO" id="GO:0055085">
    <property type="term" value="P:transmembrane transport"/>
    <property type="evidence" value="ECO:0007669"/>
    <property type="project" value="TreeGrafter"/>
</dbReference>
<feature type="transmembrane region" description="Helical" evidence="2">
    <location>
        <begin position="1134"/>
        <end position="1154"/>
    </location>
</feature>
<feature type="region of interest" description="Disordered" evidence="1">
    <location>
        <begin position="237"/>
        <end position="258"/>
    </location>
</feature>
<name>A0A1X6NRY4_PORUM</name>
<dbReference type="GO" id="GO:0016020">
    <property type="term" value="C:membrane"/>
    <property type="evidence" value="ECO:0007669"/>
    <property type="project" value="TreeGrafter"/>
</dbReference>
<feature type="transmembrane region" description="Helical" evidence="2">
    <location>
        <begin position="1224"/>
        <end position="1249"/>
    </location>
</feature>
<evidence type="ECO:0000256" key="2">
    <source>
        <dbReference type="SAM" id="Phobius"/>
    </source>
</evidence>
<keyword evidence="2" id="KW-0472">Membrane</keyword>
<dbReference type="PANTHER" id="PTHR31145">
    <property type="entry name" value="INTEGRAL MEMBRANE PROTEIN (AFU_ORTHOLOGUE AFUA_7G01610)"/>
    <property type="match status" value="1"/>
</dbReference>
<keyword evidence="2" id="KW-1133">Transmembrane helix</keyword>
<feature type="transmembrane region" description="Helical" evidence="2">
    <location>
        <begin position="1160"/>
        <end position="1180"/>
    </location>
</feature>
<feature type="compositionally biased region" description="Low complexity" evidence="1">
    <location>
        <begin position="1362"/>
        <end position="1377"/>
    </location>
</feature>
<dbReference type="EMBL" id="KV919141">
    <property type="protein sequence ID" value="OSX71374.1"/>
    <property type="molecule type" value="Genomic_DNA"/>
</dbReference>
<sequence length="1693" mass="177947">MLQNEDGVAETSATFMFKPPPGTQVSDFEFGVRSSNQRLLPDESIDRQVVQSTDASGDTVANVTVGLVMARDVGETSVEVVATPTNALIEKVQAGEVTASALQPAGFVLQVSVAGFVFIQSDVSVLMTRDGDMRDATHSELADGVDEAGRLSSPTSRALSDSSHVAEAVMYDNTIAVTSYESLVRNQFVYVKTNAHLKTFSMRHPVNVSSVVVEFDRESYARQINWSPELCRVAPSRPGANSYTPRHRGPANPDYSPRPKPAFLQGIDPKKEVPNTAPPCGISFSYDGSILGLRFNPYRVGSGSMTIHFSLDGFVVNGRPDTFTTALHIKIGQVAPPVFTSVHLPDNLDANGGDEVSAVGYNLPAVGAQSLVLEVMTAGKTLVWPEDPALRTPMNAYDTRMVFVAKPGQGTGDVAIRSTSGKAATRISGGTYHREDDARTFKSLVNGGASRAVYRTAEGVSDDESALFITFGWVDVPMVDVLRKVAKARAHFARAVGMPVDKITALDVNAGPFSIIEGRTGLSATAALRARKAQQLRAGGPGGAPPAIAAATPVPAAARPAPGAARAAASAAAGWATNRLRLVTGRDVGEWSPANLAVVPASWRSAASRHALAWRASRWETTGTLLTGDAWSWREPVVLDEFDDDAASIVASHQTVATAGSAAAAVAGTRCATYANGSMLSVAAARFAAGQDFWTDMALVSGSDEDEDGLGATAAAEEKAGKLGEFHFAKEQRVSEVRGVQVRMSFFMKGQTKEAKLKRLEEYLLSGQSLRELGDEIHLVSMSDGSGHVWLATGVISVVALTSMIATVVAAAGVQIGATLGASLTAATVHSVASAAGTPIASADTAAHAAHVGSGASGTGPQGGSTNPISLLFLVQQLGARGQLNAQGLTSPYLDVAAKAQVSFLRTVPSFLQSSTAASAASAVRYARGTKSVQNFYDLLGDNVQQLFLSQMALIGILLVSVVTMHSLFWVLTRKRERANLIVRNVLPRLEILAFNVIFMGAFIGGFSVLTNAEIGAGLKVAAAAIILVFGVAYAGIVLWVLARKVRPNLNAVWLNNYFSRYVLRGGWSRVRRFTPEDLRAIEASWKTRSVEDPAATYWYVERKNRRFAGLWCAQTPVQARFGDLFERFRGQYYGFYFFELMLLATEGSIIGGLSKFPEVQSGLVVGVSVFNVLCLLWLLPYNDVLEQLVQLLVGVLQVISSVIAFYLVPVSPLDARAKFLSSAMLWISVTGIIAASSYALFATAEIIYHNRDRILSWFVRHFTAASTRLSSSLSRSSGTSSALSSLSSADARDLADMYDAQHGDDLSDVDDAYDGVGGILDDIDDEDDDFSDAGSIDSIDSVTGAVTYRRPPSSHVTRTPSGSSRASRGSSRVDSGSGSGFGAANGTGDGSDGSSYSQDPTLGSPLPGGDEPRNTAASRAAAPDMGFFDYSDPYKVGGASLTPDQIASLGMVDEEPPPGDVHFLAAADLMDEGDPAPLSLTLSEVRSRLGGGGGGGLHRNRSGRSDSRLSVSSDGSGRSSPSLDGGGPRVGATRSAASAASAATAGTTSTTGSAFNRRLATAVRGGLPSQPSAASLASGSARSTSSAGSGGHPPLYPRKKGLRGLLGRGSVATRSSAASSSTGSRPADDLDDLDEPFERQPSTASSAETGRSGSSTEPTSGGSCRRARRQRTFDSTLRMAMALEVDDITALD</sequence>
<feature type="region of interest" description="Disordered" evidence="1">
    <location>
        <begin position="1487"/>
        <end position="1676"/>
    </location>
</feature>
<feature type="transmembrane region" description="Helical" evidence="2">
    <location>
        <begin position="952"/>
        <end position="972"/>
    </location>
</feature>
<accession>A0A1X6NRY4</accession>
<feature type="transmembrane region" description="Helical" evidence="2">
    <location>
        <begin position="1192"/>
        <end position="1212"/>
    </location>
</feature>
<dbReference type="PANTHER" id="PTHR31145:SF6">
    <property type="entry name" value="INTEGRAL MEMBRANE PROTEIN (AFU_ORTHOLOGUE AFUA_7G01610)"/>
    <property type="match status" value="1"/>
</dbReference>
<keyword evidence="2" id="KW-0812">Transmembrane</keyword>
<keyword evidence="4" id="KW-1185">Reference proteome</keyword>
<feature type="transmembrane region" description="Helical" evidence="2">
    <location>
        <begin position="1022"/>
        <end position="1042"/>
    </location>
</feature>
<dbReference type="Proteomes" id="UP000218209">
    <property type="component" value="Unassembled WGS sequence"/>
</dbReference>
<feature type="compositionally biased region" description="Low complexity" evidence="1">
    <location>
        <begin position="1532"/>
        <end position="1555"/>
    </location>
</feature>
<evidence type="ECO:0008006" key="5">
    <source>
        <dbReference type="Google" id="ProtNLM"/>
    </source>
</evidence>
<organism evidence="3 4">
    <name type="scientific">Porphyra umbilicalis</name>
    <name type="common">Purple laver</name>
    <name type="synonym">Red alga</name>
    <dbReference type="NCBI Taxonomy" id="2786"/>
    <lineage>
        <taxon>Eukaryota</taxon>
        <taxon>Rhodophyta</taxon>
        <taxon>Bangiophyceae</taxon>
        <taxon>Bangiales</taxon>
        <taxon>Bangiaceae</taxon>
        <taxon>Porphyra</taxon>
    </lineage>
</organism>
<proteinExistence type="predicted"/>
<feature type="compositionally biased region" description="Low complexity" evidence="1">
    <location>
        <begin position="1650"/>
        <end position="1664"/>
    </location>
</feature>
<protein>
    <recommendedName>
        <fullName evidence="5">TRP C-terminal domain-containing protein</fullName>
    </recommendedName>
</protein>